<comment type="caution">
    <text evidence="7">The sequence shown here is derived from an EMBL/GenBank/DDBJ whole genome shotgun (WGS) entry which is preliminary data.</text>
</comment>
<evidence type="ECO:0000259" key="6">
    <source>
        <dbReference type="Pfam" id="PF00329"/>
    </source>
</evidence>
<dbReference type="InterPro" id="IPR037232">
    <property type="entry name" value="NADH_quin_OxRdtase_su_C/D-like"/>
</dbReference>
<keyword evidence="2 3" id="KW-0813">Transport</keyword>
<keyword evidence="3" id="KW-1003">Cell membrane</keyword>
<proteinExistence type="inferred from homology"/>
<dbReference type="PROSITE" id="PS00542">
    <property type="entry name" value="COMPLEX1_30K"/>
    <property type="match status" value="1"/>
</dbReference>
<dbReference type="GO" id="GO:0005886">
    <property type="term" value="C:plasma membrane"/>
    <property type="evidence" value="ECO:0007669"/>
    <property type="project" value="UniProtKB-SubCell"/>
</dbReference>
<name>A0A368KGP2_9GAMM</name>
<dbReference type="InterPro" id="IPR001268">
    <property type="entry name" value="NADH_UbQ_OxRdtase_30kDa_su"/>
</dbReference>
<keyword evidence="3" id="KW-0472">Membrane</keyword>
<dbReference type="GO" id="GO:0048038">
    <property type="term" value="F:quinone binding"/>
    <property type="evidence" value="ECO:0007669"/>
    <property type="project" value="UniProtKB-KW"/>
</dbReference>
<evidence type="ECO:0000256" key="2">
    <source>
        <dbReference type="ARBA" id="ARBA00022448"/>
    </source>
</evidence>
<dbReference type="PANTHER" id="PTHR10884:SF14">
    <property type="entry name" value="NADH DEHYDROGENASE [UBIQUINONE] IRON-SULFUR PROTEIN 3, MITOCHONDRIAL"/>
    <property type="match status" value="1"/>
</dbReference>
<keyword evidence="3" id="KW-0830">Ubiquinone</keyword>
<comment type="similarity">
    <text evidence="1 3 4">Belongs to the complex I 30 kDa subunit family.</text>
</comment>
<dbReference type="GO" id="GO:0050136">
    <property type="term" value="F:NADH dehydrogenase (quinone) (non-electrogenic) activity"/>
    <property type="evidence" value="ECO:0007669"/>
    <property type="project" value="UniProtKB-UniRule"/>
</dbReference>
<dbReference type="GO" id="GO:0008137">
    <property type="term" value="F:NADH dehydrogenase (ubiquinone) activity"/>
    <property type="evidence" value="ECO:0007669"/>
    <property type="project" value="InterPro"/>
</dbReference>
<dbReference type="EC" id="7.1.1.-" evidence="3"/>
<dbReference type="OrthoDB" id="9803286at2"/>
<comment type="subcellular location">
    <subcellularLocation>
        <location evidence="3">Cell membrane</location>
        <topology evidence="3">Peripheral membrane protein</topology>
        <orientation evidence="3">Cytoplasmic side</orientation>
    </subcellularLocation>
</comment>
<dbReference type="HAMAP" id="MF_01357">
    <property type="entry name" value="NDH1_NuoC"/>
    <property type="match status" value="1"/>
</dbReference>
<dbReference type="AlphaFoldDB" id="A0A368KGP2"/>
<gene>
    <name evidence="3" type="primary">nuoC</name>
    <name evidence="7" type="ORF">DEO45_08300</name>
</gene>
<keyword evidence="7" id="KW-0560">Oxidoreductase</keyword>
<feature type="domain" description="NADH:ubiquinone oxidoreductase 30kDa subunit" evidence="6">
    <location>
        <begin position="34"/>
        <end position="194"/>
    </location>
</feature>
<comment type="function">
    <text evidence="3">NDH-1 shuttles electrons from NADH, via FMN and iron-sulfur (Fe-S) centers, to quinones in the respiratory chain. The immediate electron acceptor for the enzyme in this species is believed to be ubiquinone. Couples the redox reaction to proton translocation (for every two electrons transferred, four hydrogen ions are translocated across the cytoplasmic membrane), and thus conserves the redox energy in a proton gradient.</text>
</comment>
<dbReference type="InterPro" id="IPR020396">
    <property type="entry name" value="NADH_UbQ_OxRdtase_CS"/>
</dbReference>
<dbReference type="Proteomes" id="UP000252387">
    <property type="component" value="Unassembled WGS sequence"/>
</dbReference>
<dbReference type="Gene3D" id="3.30.460.80">
    <property type="entry name" value="NADH:ubiquinone oxidoreductase, 30kDa subunit"/>
    <property type="match status" value="1"/>
</dbReference>
<evidence type="ECO:0000313" key="8">
    <source>
        <dbReference type="Proteomes" id="UP000252387"/>
    </source>
</evidence>
<evidence type="ECO:0000256" key="1">
    <source>
        <dbReference type="ARBA" id="ARBA00007569"/>
    </source>
</evidence>
<protein>
    <recommendedName>
        <fullName evidence="3">NADH-quinone oxidoreductase subunit C</fullName>
        <ecNumber evidence="3">7.1.1.-</ecNumber>
    </recommendedName>
    <alternativeName>
        <fullName evidence="3">NADH dehydrogenase I subunit C</fullName>
    </alternativeName>
    <alternativeName>
        <fullName evidence="3">NDH-1 subunit C</fullName>
    </alternativeName>
</protein>
<dbReference type="EMBL" id="QFWQ01000005">
    <property type="protein sequence ID" value="RCS30296.1"/>
    <property type="molecule type" value="Genomic_DNA"/>
</dbReference>
<evidence type="ECO:0000313" key="7">
    <source>
        <dbReference type="EMBL" id="RCS30296.1"/>
    </source>
</evidence>
<keyword evidence="3 4" id="KW-0520">NAD</keyword>
<organism evidence="7 8">
    <name type="scientific">Rhodanobacter denitrificans</name>
    <dbReference type="NCBI Taxonomy" id="666685"/>
    <lineage>
        <taxon>Bacteria</taxon>
        <taxon>Pseudomonadati</taxon>
        <taxon>Pseudomonadota</taxon>
        <taxon>Gammaproteobacteria</taxon>
        <taxon>Lysobacterales</taxon>
        <taxon>Rhodanobacteraceae</taxon>
        <taxon>Rhodanobacter</taxon>
    </lineage>
</organism>
<evidence type="ECO:0000256" key="5">
    <source>
        <dbReference type="RuleBase" id="RU003582"/>
    </source>
</evidence>
<dbReference type="PANTHER" id="PTHR10884">
    <property type="entry name" value="NADH DEHYDROGENASE UBIQUINONE IRON-SULFUR PROTEIN 3"/>
    <property type="match status" value="1"/>
</dbReference>
<comment type="catalytic activity">
    <reaction evidence="3 5">
        <text>a quinone + NADH + 5 H(+)(in) = a quinol + NAD(+) + 4 H(+)(out)</text>
        <dbReference type="Rhea" id="RHEA:57888"/>
        <dbReference type="ChEBI" id="CHEBI:15378"/>
        <dbReference type="ChEBI" id="CHEBI:24646"/>
        <dbReference type="ChEBI" id="CHEBI:57540"/>
        <dbReference type="ChEBI" id="CHEBI:57945"/>
        <dbReference type="ChEBI" id="CHEBI:132124"/>
    </reaction>
</comment>
<comment type="subunit">
    <text evidence="3">NDH-1 is composed of 14 different subunits. Subunits NuoB, C, D, E, F, and G constitute the peripheral sector of the complex.</text>
</comment>
<dbReference type="RefSeq" id="WP_114342909.1">
    <property type="nucleotide sequence ID" value="NZ_QFWQ01000005.1"/>
</dbReference>
<evidence type="ECO:0000256" key="3">
    <source>
        <dbReference type="HAMAP-Rule" id="MF_01357"/>
    </source>
</evidence>
<dbReference type="SUPFAM" id="SSF143243">
    <property type="entry name" value="Nqo5-like"/>
    <property type="match status" value="1"/>
</dbReference>
<evidence type="ECO:0000256" key="4">
    <source>
        <dbReference type="RuleBase" id="RU003456"/>
    </source>
</evidence>
<reference evidence="7 8" key="1">
    <citation type="submission" date="2018-05" db="EMBL/GenBank/DDBJ databases">
        <title>Draft genome sequence of Rhodanobacter denitrificans Yn1 isolated from gold copper mine.</title>
        <authorList>
            <person name="Yang N."/>
            <person name="Mazhar H.S."/>
            <person name="Rensing C."/>
        </authorList>
    </citation>
    <scope>NUCLEOTIDE SEQUENCE [LARGE SCALE GENOMIC DNA]</scope>
    <source>
        <strain evidence="7 8">Yn1</strain>
    </source>
</reference>
<dbReference type="InterPro" id="IPR010218">
    <property type="entry name" value="NADH_DH_suC"/>
</dbReference>
<keyword evidence="3 5" id="KW-0874">Quinone</keyword>
<dbReference type="Pfam" id="PF00329">
    <property type="entry name" value="Complex1_30kDa"/>
    <property type="match status" value="1"/>
</dbReference>
<keyword evidence="3 4" id="KW-1278">Translocase</keyword>
<keyword evidence="8" id="KW-1185">Reference proteome</keyword>
<accession>A0A368KGP2</accession>
<dbReference type="NCBIfam" id="NF004730">
    <property type="entry name" value="PRK06074.1-1"/>
    <property type="match status" value="1"/>
</dbReference>
<sequence>MTNTPKTSLAEQLAARFGDTLAITTVRNETVAELAAADLLAVATALRDEPAFRFSELIDLCGIDYLGYGQVEWDTETISGTGFSRGVEGEAQGRFDWAGRPRGNGGNEPRRFAAVIQLLSIEHNRRLRLRVFCEDDSLPLVPSLTLVWPGVNWFEREAFDLYGIIFDGHPDLRRILTDYGFVGHPFRKDFPLVGNVEVRYDPVQQRVIYEPVSIEPRVLVPRTIRDDADLMQARAESADNWREN</sequence>